<name>A0A4S4A1J2_9HYPH</name>
<keyword evidence="3" id="KW-1185">Reference proteome</keyword>
<dbReference type="AlphaFoldDB" id="A0A4S4A1J2"/>
<protein>
    <submittedName>
        <fullName evidence="2">DUF1127 domain-containing protein</fullName>
    </submittedName>
</protein>
<dbReference type="Proteomes" id="UP000310754">
    <property type="component" value="Unassembled WGS sequence"/>
</dbReference>
<organism evidence="2 3">
    <name type="scientific">Allorhizobium terrae</name>
    <dbReference type="NCBI Taxonomy" id="1848972"/>
    <lineage>
        <taxon>Bacteria</taxon>
        <taxon>Pseudomonadati</taxon>
        <taxon>Pseudomonadota</taxon>
        <taxon>Alphaproteobacteria</taxon>
        <taxon>Hyphomicrobiales</taxon>
        <taxon>Rhizobiaceae</taxon>
        <taxon>Rhizobium/Agrobacterium group</taxon>
        <taxon>Allorhizobium</taxon>
    </lineage>
</organism>
<proteinExistence type="predicted"/>
<dbReference type="Pfam" id="PF06568">
    <property type="entry name" value="YjiS-like"/>
    <property type="match status" value="1"/>
</dbReference>
<evidence type="ECO:0000259" key="1">
    <source>
        <dbReference type="Pfam" id="PF06568"/>
    </source>
</evidence>
<evidence type="ECO:0000313" key="3">
    <source>
        <dbReference type="Proteomes" id="UP000310754"/>
    </source>
</evidence>
<feature type="domain" description="YjiS-like" evidence="1">
    <location>
        <begin position="40"/>
        <end position="70"/>
    </location>
</feature>
<dbReference type="EMBL" id="SSOA01000002">
    <property type="protein sequence ID" value="THF52204.1"/>
    <property type="molecule type" value="Genomic_DNA"/>
</dbReference>
<accession>A0A4S4A1J2</accession>
<reference evidence="2 3" key="1">
    <citation type="submission" date="2019-04" db="EMBL/GenBank/DDBJ databases">
        <title>Rhizobium terrae sp. nov., isolated from a paddy soil.</title>
        <authorList>
            <person name="Lin S.-Y."/>
            <person name="Hameed A."/>
            <person name="Huang H.-I."/>
            <person name="Young C.-C."/>
        </authorList>
    </citation>
    <scope>NUCLEOTIDE SEQUENCE [LARGE SCALE GENOMIC DNA]</scope>
    <source>
        <strain evidence="2 3">CC-HIH110</strain>
    </source>
</reference>
<comment type="caution">
    <text evidence="2">The sequence shown here is derived from an EMBL/GenBank/DDBJ whole genome shotgun (WGS) entry which is preliminary data.</text>
</comment>
<dbReference type="InterPro" id="IPR009506">
    <property type="entry name" value="YjiS-like"/>
</dbReference>
<gene>
    <name evidence="2" type="ORF">E6C51_05165</name>
</gene>
<evidence type="ECO:0000313" key="2">
    <source>
        <dbReference type="EMBL" id="THF52204.1"/>
    </source>
</evidence>
<sequence length="83" mass="9566">MNMVTIDTIECDSESEHVKLTPTRVHGRFARKGIFGAVVMWWMKRSTRANLADLDDALLKDIGVTRAEARQELQKSIYLFRNL</sequence>